<evidence type="ECO:0000256" key="1">
    <source>
        <dbReference type="SAM" id="Phobius"/>
    </source>
</evidence>
<reference evidence="2" key="1">
    <citation type="submission" date="2019-08" db="EMBL/GenBank/DDBJ databases">
        <title>The complete mitochondrial genome sequence of the medicinal mushroom, Inonotus obliquus.</title>
        <authorList>
            <person name="Agnestisia R."/>
            <person name="Ono A."/>
            <person name="Nakamura L."/>
            <person name="Chino R."/>
            <person name="Aiso H."/>
            <person name="Nezu I."/>
            <person name="Ishiguri H."/>
            <person name="Yokota S."/>
            <person name="Suzuki T."/>
        </authorList>
    </citation>
    <scope>NUCLEOTIDE SEQUENCE</scope>
    <source>
        <strain evidence="2">NBRC113408</strain>
    </source>
</reference>
<accession>A0A5A4UBJ6</accession>
<dbReference type="GeneID" id="41799565"/>
<keyword evidence="1" id="KW-0812">Transmembrane</keyword>
<gene>
    <name evidence="2" type="primary">orf106</name>
</gene>
<keyword evidence="1" id="KW-0472">Membrane</keyword>
<feature type="transmembrane region" description="Helical" evidence="1">
    <location>
        <begin position="17"/>
        <end position="35"/>
    </location>
</feature>
<sequence length="106" mass="12412">MKYISPFWKIIRLITKWSIFTTIFSSVSSFILSLMSFDFELIYIINTIIGFITGAYILISEIDYEMCNDLIFTIINSYNKILAKIIIKLENLPNKTESVLNRIKKN</sequence>
<dbReference type="RefSeq" id="YP_009693782.1">
    <property type="nucleotide sequence ID" value="NC_044740.1"/>
</dbReference>
<dbReference type="AlphaFoldDB" id="A0A5A4UBJ6"/>
<feature type="transmembrane region" description="Helical" evidence="1">
    <location>
        <begin position="41"/>
        <end position="59"/>
    </location>
</feature>
<geneLocation type="mitochondrion" evidence="2"/>
<keyword evidence="1" id="KW-1133">Transmembrane helix</keyword>
<organism evidence="2">
    <name type="scientific">Inonotus obliquus</name>
    <dbReference type="NCBI Taxonomy" id="167356"/>
    <lineage>
        <taxon>Eukaryota</taxon>
        <taxon>Fungi</taxon>
        <taxon>Dikarya</taxon>
        <taxon>Basidiomycota</taxon>
        <taxon>Agaricomycotina</taxon>
        <taxon>Agaricomycetes</taxon>
        <taxon>Hymenochaetales</taxon>
        <taxon>Hymenochaetaceae</taxon>
        <taxon>Inonotus</taxon>
    </lineage>
</organism>
<proteinExistence type="predicted"/>
<protein>
    <submittedName>
        <fullName evidence="2">Uncharacterized protein</fullName>
    </submittedName>
</protein>
<name>A0A5A4UBJ6_9AGAM</name>
<keyword evidence="2" id="KW-0496">Mitochondrion</keyword>
<dbReference type="EMBL" id="LC497415">
    <property type="protein sequence ID" value="BBN21308.1"/>
    <property type="molecule type" value="Genomic_DNA"/>
</dbReference>
<evidence type="ECO:0000313" key="2">
    <source>
        <dbReference type="EMBL" id="BBN21308.1"/>
    </source>
</evidence>